<proteinExistence type="predicted"/>
<reference evidence="2 3" key="1">
    <citation type="submission" date="2023-08" db="EMBL/GenBank/DDBJ databases">
        <title>Nocardioides seae sp. nov., a bacterium isolated from a soil.</title>
        <authorList>
            <person name="Wang X."/>
        </authorList>
    </citation>
    <scope>NUCLEOTIDE SEQUENCE [LARGE SCALE GENOMIC DNA]</scope>
    <source>
        <strain evidence="2 3">YZH12</strain>
    </source>
</reference>
<gene>
    <name evidence="2" type="ORF">RDV89_19170</name>
</gene>
<evidence type="ECO:0000313" key="3">
    <source>
        <dbReference type="Proteomes" id="UP001268542"/>
    </source>
</evidence>
<dbReference type="CDD" id="cd16282">
    <property type="entry name" value="metallo-hydrolase-like_MBL-fold"/>
    <property type="match status" value="1"/>
</dbReference>
<dbReference type="InterPro" id="IPR050855">
    <property type="entry name" value="NDM-1-like"/>
</dbReference>
<dbReference type="Pfam" id="PF00753">
    <property type="entry name" value="Lactamase_B"/>
    <property type="match status" value="1"/>
</dbReference>
<evidence type="ECO:0000313" key="2">
    <source>
        <dbReference type="EMBL" id="MDT9595217.1"/>
    </source>
</evidence>
<dbReference type="SMART" id="SM00849">
    <property type="entry name" value="Lactamase_B"/>
    <property type="match status" value="1"/>
</dbReference>
<comment type="caution">
    <text evidence="2">The sequence shown here is derived from an EMBL/GenBank/DDBJ whole genome shotgun (WGS) entry which is preliminary data.</text>
</comment>
<evidence type="ECO:0000259" key="1">
    <source>
        <dbReference type="SMART" id="SM00849"/>
    </source>
</evidence>
<dbReference type="SUPFAM" id="SSF56281">
    <property type="entry name" value="Metallo-hydrolase/oxidoreductase"/>
    <property type="match status" value="1"/>
</dbReference>
<dbReference type="InterPro" id="IPR036866">
    <property type="entry name" value="RibonucZ/Hydroxyglut_hydro"/>
</dbReference>
<accession>A0ABU3Q138</accession>
<name>A0ABU3Q138_9ACTN</name>
<dbReference type="PANTHER" id="PTHR42951">
    <property type="entry name" value="METALLO-BETA-LACTAMASE DOMAIN-CONTAINING"/>
    <property type="match status" value="1"/>
</dbReference>
<protein>
    <submittedName>
        <fullName evidence="2">MBL fold metallo-hydrolase</fullName>
    </submittedName>
</protein>
<dbReference type="Proteomes" id="UP001268542">
    <property type="component" value="Unassembled WGS sequence"/>
</dbReference>
<dbReference type="InterPro" id="IPR001279">
    <property type="entry name" value="Metallo-B-lactamas"/>
</dbReference>
<sequence>MGRSPATTTFVEVADRVWVARHEWYDVNVTLVAGGEGALLVDTLASEHAAAGLRDEVRRVLGTTPLVAVVDTHEHHDHVLGNATLLDAWPDALLVGHEEAARRIPEVLPAQLARAVADGHPRAEEMAASRVLAPTTTFSLAHAVQLGDRLVEVVHPGRGHTGGDVVLRVADADVVVAGDLVEAADDPGAAVPAYGDDSFPLEWPATVETVLGLVTPTTRVVPGHGPVVDRSFVLDQHGSLAALAAQVVDLAATGVGPDEATAAGTWPFPVERLGAAVARGYAALPPGARRLPLV</sequence>
<dbReference type="PANTHER" id="PTHR42951:SF4">
    <property type="entry name" value="ACYL-COENZYME A THIOESTERASE MBLAC2"/>
    <property type="match status" value="1"/>
</dbReference>
<feature type="domain" description="Metallo-beta-lactamase" evidence="1">
    <location>
        <begin position="26"/>
        <end position="224"/>
    </location>
</feature>
<dbReference type="RefSeq" id="WP_315735741.1">
    <property type="nucleotide sequence ID" value="NZ_JAVYII010000010.1"/>
</dbReference>
<organism evidence="2 3">
    <name type="scientific">Nocardioides imazamoxiresistens</name>
    <dbReference type="NCBI Taxonomy" id="3231893"/>
    <lineage>
        <taxon>Bacteria</taxon>
        <taxon>Bacillati</taxon>
        <taxon>Actinomycetota</taxon>
        <taxon>Actinomycetes</taxon>
        <taxon>Propionibacteriales</taxon>
        <taxon>Nocardioidaceae</taxon>
        <taxon>Nocardioides</taxon>
    </lineage>
</organism>
<keyword evidence="3" id="KW-1185">Reference proteome</keyword>
<dbReference type="Gene3D" id="3.60.15.10">
    <property type="entry name" value="Ribonuclease Z/Hydroxyacylglutathione hydrolase-like"/>
    <property type="match status" value="1"/>
</dbReference>
<dbReference type="EMBL" id="JAVYII010000010">
    <property type="protein sequence ID" value="MDT9595217.1"/>
    <property type="molecule type" value="Genomic_DNA"/>
</dbReference>